<dbReference type="Pfam" id="PF00535">
    <property type="entry name" value="Glycos_transf_2"/>
    <property type="match status" value="1"/>
</dbReference>
<organism evidence="2 3">
    <name type="scientific">Paraburkholderia tuberum</name>
    <dbReference type="NCBI Taxonomy" id="157910"/>
    <lineage>
        <taxon>Bacteria</taxon>
        <taxon>Pseudomonadati</taxon>
        <taxon>Pseudomonadota</taxon>
        <taxon>Betaproteobacteria</taxon>
        <taxon>Burkholderiales</taxon>
        <taxon>Burkholderiaceae</taxon>
        <taxon>Paraburkholderia</taxon>
    </lineage>
</organism>
<keyword evidence="2" id="KW-0808">Transferase</keyword>
<dbReference type="AlphaFoldDB" id="A0A1H1FPZ2"/>
<proteinExistence type="predicted"/>
<gene>
    <name evidence="2" type="ORF">SAMN05445850_2521</name>
</gene>
<evidence type="ECO:0000313" key="3">
    <source>
        <dbReference type="Proteomes" id="UP000199365"/>
    </source>
</evidence>
<dbReference type="PANTHER" id="PTHR43685">
    <property type="entry name" value="GLYCOSYLTRANSFERASE"/>
    <property type="match status" value="1"/>
</dbReference>
<evidence type="ECO:0000259" key="1">
    <source>
        <dbReference type="Pfam" id="PF00535"/>
    </source>
</evidence>
<dbReference type="InterPro" id="IPR001173">
    <property type="entry name" value="Glyco_trans_2-like"/>
</dbReference>
<dbReference type="EMBL" id="FNKX01000001">
    <property type="protein sequence ID" value="SDR03133.1"/>
    <property type="molecule type" value="Genomic_DNA"/>
</dbReference>
<dbReference type="STRING" id="157910.SAMN05445850_2521"/>
<keyword evidence="3" id="KW-1185">Reference proteome</keyword>
<protein>
    <submittedName>
        <fullName evidence="2">Glycosyl transferase family 2</fullName>
    </submittedName>
</protein>
<feature type="domain" description="Glycosyltransferase 2-like" evidence="1">
    <location>
        <begin position="43"/>
        <end position="146"/>
    </location>
</feature>
<dbReference type="Proteomes" id="UP000199365">
    <property type="component" value="Unassembled WGS sequence"/>
</dbReference>
<dbReference type="CDD" id="cd04196">
    <property type="entry name" value="GT_2_like_d"/>
    <property type="match status" value="1"/>
</dbReference>
<dbReference type="InterPro" id="IPR029044">
    <property type="entry name" value="Nucleotide-diphossugar_trans"/>
</dbReference>
<dbReference type="PANTHER" id="PTHR43685:SF2">
    <property type="entry name" value="GLYCOSYLTRANSFERASE 2-LIKE DOMAIN-CONTAINING PROTEIN"/>
    <property type="match status" value="1"/>
</dbReference>
<evidence type="ECO:0000313" key="2">
    <source>
        <dbReference type="EMBL" id="SDR03133.1"/>
    </source>
</evidence>
<name>A0A1H1FPZ2_9BURK</name>
<dbReference type="GO" id="GO:0016740">
    <property type="term" value="F:transferase activity"/>
    <property type="evidence" value="ECO:0007669"/>
    <property type="project" value="UniProtKB-KW"/>
</dbReference>
<sequence length="381" mass="42020">MLRLSLNLLRFFGANRMLAGNHGPPRGNRLPMSHDDPSKPLVSIALATYNGRTYLPELLASLEGQSWPHLEVVVSDDASCDGTRELLASHTGRVPVRLVGDGTRAGIVGNFERALAGCRGDYIALADQDDVWAPEKVTDLMRELRRVESAGDAAATPALAFCDIELVDSTLCCMSRSLFDITAKSRCATRLRDFLLSNHVPGCAMLVNRATLERALPFPPGIVMHDWWLAMVVASFGEIRHVAAPHLKYRQHDGNAVGASATNERGPARDECGAEAARRRGASRQRQIEAIADQVRVFVRRFGAELPVDARHDMYAFSRGVASWRGAFEFVMISHTGETFVRSVKILRRLRASVLSFGVEVRRPSLARRLRQRRGASRGLS</sequence>
<dbReference type="InterPro" id="IPR050834">
    <property type="entry name" value="Glycosyltransf_2"/>
</dbReference>
<reference evidence="3" key="1">
    <citation type="submission" date="2016-10" db="EMBL/GenBank/DDBJ databases">
        <authorList>
            <person name="Varghese N."/>
            <person name="Submissions S."/>
        </authorList>
    </citation>
    <scope>NUCLEOTIDE SEQUENCE [LARGE SCALE GENOMIC DNA]</scope>
    <source>
        <strain evidence="3">DUS833</strain>
    </source>
</reference>
<dbReference type="SUPFAM" id="SSF53448">
    <property type="entry name" value="Nucleotide-diphospho-sugar transferases"/>
    <property type="match status" value="1"/>
</dbReference>
<dbReference type="Gene3D" id="3.90.550.10">
    <property type="entry name" value="Spore Coat Polysaccharide Biosynthesis Protein SpsA, Chain A"/>
    <property type="match status" value="1"/>
</dbReference>
<accession>A0A1H1FPZ2</accession>